<evidence type="ECO:0000313" key="2">
    <source>
        <dbReference type="Proteomes" id="UP001066276"/>
    </source>
</evidence>
<proteinExistence type="predicted"/>
<gene>
    <name evidence="1" type="ORF">NDU88_005513</name>
</gene>
<sequence length="71" mass="7841">MLCGCLVTRVNGRERGSNGNVKQQLREQMCVHPGEETAPFSHVSHFKLSLQQCPLAIHQPGINLSKLCSLI</sequence>
<organism evidence="1 2">
    <name type="scientific">Pleurodeles waltl</name>
    <name type="common">Iberian ribbed newt</name>
    <dbReference type="NCBI Taxonomy" id="8319"/>
    <lineage>
        <taxon>Eukaryota</taxon>
        <taxon>Metazoa</taxon>
        <taxon>Chordata</taxon>
        <taxon>Craniata</taxon>
        <taxon>Vertebrata</taxon>
        <taxon>Euteleostomi</taxon>
        <taxon>Amphibia</taxon>
        <taxon>Batrachia</taxon>
        <taxon>Caudata</taxon>
        <taxon>Salamandroidea</taxon>
        <taxon>Salamandridae</taxon>
        <taxon>Pleurodelinae</taxon>
        <taxon>Pleurodeles</taxon>
    </lineage>
</organism>
<dbReference type="AlphaFoldDB" id="A0AAV7LSB4"/>
<dbReference type="EMBL" id="JANPWB010000015">
    <property type="protein sequence ID" value="KAJ1092403.1"/>
    <property type="molecule type" value="Genomic_DNA"/>
</dbReference>
<name>A0AAV7LSB4_PLEWA</name>
<accession>A0AAV7LSB4</accession>
<evidence type="ECO:0000313" key="1">
    <source>
        <dbReference type="EMBL" id="KAJ1092403.1"/>
    </source>
</evidence>
<comment type="caution">
    <text evidence="1">The sequence shown here is derived from an EMBL/GenBank/DDBJ whole genome shotgun (WGS) entry which is preliminary data.</text>
</comment>
<dbReference type="Proteomes" id="UP001066276">
    <property type="component" value="Chromosome 11"/>
</dbReference>
<protein>
    <submittedName>
        <fullName evidence="1">Uncharacterized protein</fullName>
    </submittedName>
</protein>
<keyword evidence="2" id="KW-1185">Reference proteome</keyword>
<reference evidence="1" key="1">
    <citation type="journal article" date="2022" name="bioRxiv">
        <title>Sequencing and chromosome-scale assembly of the giantPleurodeles waltlgenome.</title>
        <authorList>
            <person name="Brown T."/>
            <person name="Elewa A."/>
            <person name="Iarovenko S."/>
            <person name="Subramanian E."/>
            <person name="Araus A.J."/>
            <person name="Petzold A."/>
            <person name="Susuki M."/>
            <person name="Suzuki K.-i.T."/>
            <person name="Hayashi T."/>
            <person name="Toyoda A."/>
            <person name="Oliveira C."/>
            <person name="Osipova E."/>
            <person name="Leigh N.D."/>
            <person name="Simon A."/>
            <person name="Yun M.H."/>
        </authorList>
    </citation>
    <scope>NUCLEOTIDE SEQUENCE</scope>
    <source>
        <strain evidence="1">20211129_DDA</strain>
        <tissue evidence="1">Liver</tissue>
    </source>
</reference>